<name>A0A653IGK0_9BACL</name>
<feature type="domain" description="Polymerase nucleotidyl transferase" evidence="1">
    <location>
        <begin position="7"/>
        <end position="51"/>
    </location>
</feature>
<dbReference type="RefSeq" id="WP_159173957.1">
    <property type="nucleotide sequence ID" value="NZ_LR732312.1"/>
</dbReference>
<protein>
    <submittedName>
        <fullName evidence="2">DNA polymerase III subunit beta</fullName>
    </submittedName>
</protein>
<dbReference type="GO" id="GO:0016779">
    <property type="term" value="F:nucleotidyltransferase activity"/>
    <property type="evidence" value="ECO:0007669"/>
    <property type="project" value="InterPro"/>
</dbReference>
<dbReference type="SUPFAM" id="SSF81301">
    <property type="entry name" value="Nucleotidyltransferase"/>
    <property type="match status" value="1"/>
</dbReference>
<accession>A0A653IGK0</accession>
<keyword evidence="3" id="KW-1185">Reference proteome</keyword>
<sequence length="257" mass="29595">MHQLYAIEQLTDRLKQDPTVEAIFLKGSFGRGEEDFHSDLDLYCLVAEETVSEFLPRRLAHLEAYRPVIWHDDLFIVAPQMIAVYDDLLHVDLFTVTVASLNQKDAIRVLYDPKNQLAPFIEESSLTLSQQEFEDEAIDAVWFYFQYQKAAARGNGLWAVEMLRSALTKFAKVLLHHHLPERAQLGLKTIPDYLPDDQRVPFEAVYDVLVPATHQEAGRRYAALLEQERSFLQTTLQDQPETLVLLDRLLRSTSVSH</sequence>
<evidence type="ECO:0000259" key="1">
    <source>
        <dbReference type="Pfam" id="PF01909"/>
    </source>
</evidence>
<dbReference type="Pfam" id="PF01909">
    <property type="entry name" value="NTP_transf_2"/>
    <property type="match status" value="1"/>
</dbReference>
<reference evidence="2 3" key="1">
    <citation type="submission" date="2019-10" db="EMBL/GenBank/DDBJ databases">
        <authorList>
            <person name="Karimi E."/>
        </authorList>
    </citation>
    <scope>NUCLEOTIDE SEQUENCE [LARGE SCALE GENOMIC DNA]</scope>
    <source>
        <strain evidence="2">Exiguobacterium sp. 9Y</strain>
    </source>
</reference>
<proteinExistence type="predicted"/>
<dbReference type="AlphaFoldDB" id="A0A653IGK0"/>
<evidence type="ECO:0000313" key="2">
    <source>
        <dbReference type="EMBL" id="VWX38263.1"/>
    </source>
</evidence>
<dbReference type="CDD" id="cd05403">
    <property type="entry name" value="NT_KNTase_like"/>
    <property type="match status" value="1"/>
</dbReference>
<dbReference type="InterPro" id="IPR002934">
    <property type="entry name" value="Polymerase_NTP_transf_dom"/>
</dbReference>
<dbReference type="InterPro" id="IPR043519">
    <property type="entry name" value="NT_sf"/>
</dbReference>
<dbReference type="Proteomes" id="UP000439752">
    <property type="component" value="Unassembled WGS sequence"/>
</dbReference>
<gene>
    <name evidence="2" type="ORF">EXIGUO9Y_380027</name>
</gene>
<dbReference type="Gene3D" id="3.30.460.10">
    <property type="entry name" value="Beta Polymerase, domain 2"/>
    <property type="match status" value="1"/>
</dbReference>
<dbReference type="EMBL" id="CABWKQ010000032">
    <property type="protein sequence ID" value="VWX38263.1"/>
    <property type="molecule type" value="Genomic_DNA"/>
</dbReference>
<organism evidence="2 3">
    <name type="scientific">Exiguobacterium oxidotolerans</name>
    <dbReference type="NCBI Taxonomy" id="223958"/>
    <lineage>
        <taxon>Bacteria</taxon>
        <taxon>Bacillati</taxon>
        <taxon>Bacillota</taxon>
        <taxon>Bacilli</taxon>
        <taxon>Bacillales</taxon>
        <taxon>Bacillales Family XII. Incertae Sedis</taxon>
        <taxon>Exiguobacterium</taxon>
    </lineage>
</organism>
<evidence type="ECO:0000313" key="3">
    <source>
        <dbReference type="Proteomes" id="UP000439752"/>
    </source>
</evidence>